<evidence type="ECO:0000313" key="4">
    <source>
        <dbReference type="EMBL" id="TCD21772.1"/>
    </source>
</evidence>
<dbReference type="PANTHER" id="PTHR44591:SF3">
    <property type="entry name" value="RESPONSE REGULATORY DOMAIN-CONTAINING PROTEIN"/>
    <property type="match status" value="1"/>
</dbReference>
<evidence type="ECO:0000259" key="3">
    <source>
        <dbReference type="PROSITE" id="PS50110"/>
    </source>
</evidence>
<dbReference type="Pfam" id="PF00072">
    <property type="entry name" value="Response_reg"/>
    <property type="match status" value="1"/>
</dbReference>
<dbReference type="SUPFAM" id="SSF52172">
    <property type="entry name" value="CheY-like"/>
    <property type="match status" value="1"/>
</dbReference>
<dbReference type="OrthoDB" id="750055at2"/>
<accession>A0A4R0PQK7</accession>
<evidence type="ECO:0000313" key="5">
    <source>
        <dbReference type="Proteomes" id="UP000293925"/>
    </source>
</evidence>
<dbReference type="PANTHER" id="PTHR44591">
    <property type="entry name" value="STRESS RESPONSE REGULATOR PROTEIN 1"/>
    <property type="match status" value="1"/>
</dbReference>
<protein>
    <submittedName>
        <fullName evidence="4">Response regulator</fullName>
    </submittedName>
</protein>
<proteinExistence type="predicted"/>
<evidence type="ECO:0000256" key="2">
    <source>
        <dbReference type="PROSITE-ProRule" id="PRU00169"/>
    </source>
</evidence>
<gene>
    <name evidence="4" type="ORF">EZ456_18570</name>
</gene>
<dbReference type="InterPro" id="IPR001789">
    <property type="entry name" value="Sig_transdc_resp-reg_receiver"/>
</dbReference>
<sequence length="142" mass="15945">MKLNSIIDVLIVDDQAMDQKRLSDYLKEYDVSFAVAGNANEAMESLADYTFKLILIAADLLENDSYNIVQKIRTYWSSDISIVAIIEKDLEELKSKCFTAGLNGCFTKPISRIELVGVLTQFLPKEALPTKNIQVKNEGEGY</sequence>
<dbReference type="SMART" id="SM00448">
    <property type="entry name" value="REC"/>
    <property type="match status" value="1"/>
</dbReference>
<keyword evidence="1" id="KW-0597">Phosphoprotein</keyword>
<dbReference type="InterPro" id="IPR050595">
    <property type="entry name" value="Bact_response_regulator"/>
</dbReference>
<evidence type="ECO:0000256" key="1">
    <source>
        <dbReference type="ARBA" id="ARBA00022553"/>
    </source>
</evidence>
<dbReference type="PROSITE" id="PS50110">
    <property type="entry name" value="RESPONSE_REGULATORY"/>
    <property type="match status" value="1"/>
</dbReference>
<dbReference type="InterPro" id="IPR011006">
    <property type="entry name" value="CheY-like_superfamily"/>
</dbReference>
<keyword evidence="5" id="KW-1185">Reference proteome</keyword>
<dbReference type="AlphaFoldDB" id="A0A4R0PQK7"/>
<comment type="caution">
    <text evidence="2">Lacks conserved residue(s) required for the propagation of feature annotation.</text>
</comment>
<organism evidence="4 5">
    <name type="scientific">Pedobacter psychrodurus</name>
    <dbReference type="NCBI Taxonomy" id="2530456"/>
    <lineage>
        <taxon>Bacteria</taxon>
        <taxon>Pseudomonadati</taxon>
        <taxon>Bacteroidota</taxon>
        <taxon>Sphingobacteriia</taxon>
        <taxon>Sphingobacteriales</taxon>
        <taxon>Sphingobacteriaceae</taxon>
        <taxon>Pedobacter</taxon>
    </lineage>
</organism>
<feature type="domain" description="Response regulatory" evidence="3">
    <location>
        <begin position="8"/>
        <end position="123"/>
    </location>
</feature>
<dbReference type="Proteomes" id="UP000293925">
    <property type="component" value="Unassembled WGS sequence"/>
</dbReference>
<reference evidence="4 5" key="1">
    <citation type="submission" date="2019-02" db="EMBL/GenBank/DDBJ databases">
        <title>Pedobacter sp. RP-3-21 sp. nov., isolated from Arctic soil.</title>
        <authorList>
            <person name="Dahal R.H."/>
        </authorList>
    </citation>
    <scope>NUCLEOTIDE SEQUENCE [LARGE SCALE GENOMIC DNA]</scope>
    <source>
        <strain evidence="4 5">RP-3-21</strain>
    </source>
</reference>
<dbReference type="EMBL" id="SJSO01000018">
    <property type="protein sequence ID" value="TCD21772.1"/>
    <property type="molecule type" value="Genomic_DNA"/>
</dbReference>
<comment type="caution">
    <text evidence="4">The sequence shown here is derived from an EMBL/GenBank/DDBJ whole genome shotgun (WGS) entry which is preliminary data.</text>
</comment>
<name>A0A4R0PQK7_9SPHI</name>
<dbReference type="Gene3D" id="3.40.50.2300">
    <property type="match status" value="1"/>
</dbReference>
<dbReference type="GO" id="GO:0000160">
    <property type="term" value="P:phosphorelay signal transduction system"/>
    <property type="evidence" value="ECO:0007669"/>
    <property type="project" value="InterPro"/>
</dbReference>
<dbReference type="RefSeq" id="WP_131532734.1">
    <property type="nucleotide sequence ID" value="NZ_SJSO01000018.1"/>
</dbReference>